<evidence type="ECO:0008006" key="3">
    <source>
        <dbReference type="Google" id="ProtNLM"/>
    </source>
</evidence>
<dbReference type="AlphaFoldDB" id="A0A7Y7PQ01"/>
<name>A0A7Y7PQ01_9BACT</name>
<dbReference type="InterPro" id="IPR011652">
    <property type="entry name" value="MORN_2"/>
</dbReference>
<evidence type="ECO:0000313" key="2">
    <source>
        <dbReference type="Proteomes" id="UP000565521"/>
    </source>
</evidence>
<keyword evidence="2" id="KW-1185">Reference proteome</keyword>
<reference evidence="1 2" key="1">
    <citation type="submission" date="2020-05" db="EMBL/GenBank/DDBJ databases">
        <title>Hymenobacter terrestris sp. nov. and Hymenobacter lapidiphilus sp. nov., isolated from regoliths in Antarctica.</title>
        <authorList>
            <person name="Sedlacek I."/>
            <person name="Pantucek R."/>
            <person name="Zeman M."/>
            <person name="Holochova P."/>
            <person name="Kralova S."/>
            <person name="Stankova E."/>
            <person name="Sedo O."/>
            <person name="Micenkova L."/>
            <person name="Svec P."/>
            <person name="Gupta V."/>
            <person name="Sood U."/>
            <person name="Korpole U.S."/>
            <person name="Lal R."/>
        </authorList>
    </citation>
    <scope>NUCLEOTIDE SEQUENCE [LARGE SCALE GENOMIC DNA]</scope>
    <source>
        <strain evidence="1 2">P5342</strain>
    </source>
</reference>
<dbReference type="EMBL" id="JABKAU010000016">
    <property type="protein sequence ID" value="NVO31652.1"/>
    <property type="molecule type" value="Genomic_DNA"/>
</dbReference>
<organism evidence="1 2">
    <name type="scientific">Hymenobacter lapidiphilus</name>
    <dbReference type="NCBI Taxonomy" id="2608003"/>
    <lineage>
        <taxon>Bacteria</taxon>
        <taxon>Pseudomonadati</taxon>
        <taxon>Bacteroidota</taxon>
        <taxon>Cytophagia</taxon>
        <taxon>Cytophagales</taxon>
        <taxon>Hymenobacteraceae</taxon>
        <taxon>Hymenobacter</taxon>
    </lineage>
</organism>
<dbReference type="SUPFAM" id="SSF82185">
    <property type="entry name" value="Histone H3 K4-specific methyltransferase SET7/9 N-terminal domain"/>
    <property type="match status" value="1"/>
</dbReference>
<accession>A0A7Y7PQ01</accession>
<protein>
    <recommendedName>
        <fullName evidence="3">Toxin-antitoxin system YwqK family antitoxin</fullName>
    </recommendedName>
</protein>
<sequence>MKYLVLISGGLLMLPGPAPQQAPADTTRQKRVPMSRTYQRPAPEGNRYFERGSTQPYTGLLYGRYANGKYQTIQQYKDGLGNGYWIDFDPEGNKECQGTYRENRVEGPVTFFYENGRVKSKGQYRHWKRPIGEWVYYDKQGNVAHRMTYTR</sequence>
<gene>
    <name evidence="1" type="ORF">HW554_10560</name>
</gene>
<dbReference type="RefSeq" id="WP_176908552.1">
    <property type="nucleotide sequence ID" value="NZ_JABKAU010000016.1"/>
</dbReference>
<dbReference type="Proteomes" id="UP000565521">
    <property type="component" value="Unassembled WGS sequence"/>
</dbReference>
<dbReference type="Pfam" id="PF07661">
    <property type="entry name" value="MORN_2"/>
    <property type="match status" value="1"/>
</dbReference>
<comment type="caution">
    <text evidence="1">The sequence shown here is derived from an EMBL/GenBank/DDBJ whole genome shotgun (WGS) entry which is preliminary data.</text>
</comment>
<proteinExistence type="predicted"/>
<evidence type="ECO:0000313" key="1">
    <source>
        <dbReference type="EMBL" id="NVO31652.1"/>
    </source>
</evidence>
<dbReference type="Gene3D" id="3.90.930.1">
    <property type="match status" value="1"/>
</dbReference>